<keyword evidence="17" id="KW-0670">Pyruvate</keyword>
<dbReference type="EMBL" id="FQVB01000030">
    <property type="protein sequence ID" value="SHF86684.1"/>
    <property type="molecule type" value="Genomic_DNA"/>
</dbReference>
<evidence type="ECO:0000313" key="18">
    <source>
        <dbReference type="Proteomes" id="UP000184076"/>
    </source>
</evidence>
<dbReference type="PANTHER" id="PTHR43030:SF1">
    <property type="entry name" value="PHOSPHOENOLPYRUVATE SYNTHASE"/>
    <property type="match status" value="1"/>
</dbReference>
<dbReference type="GO" id="GO:0005524">
    <property type="term" value="F:ATP binding"/>
    <property type="evidence" value="ECO:0007669"/>
    <property type="project" value="UniProtKB-KW"/>
</dbReference>
<accession>A0A1M5F547</accession>
<evidence type="ECO:0000256" key="14">
    <source>
        <dbReference type="ARBA" id="ARBA00047700"/>
    </source>
</evidence>
<evidence type="ECO:0000256" key="1">
    <source>
        <dbReference type="ARBA" id="ARBA00001946"/>
    </source>
</evidence>
<protein>
    <recommendedName>
        <fullName evidence="6">Phosphoenolpyruvate synthase</fullName>
        <ecNumber evidence="5">2.7.9.2</ecNumber>
    </recommendedName>
    <alternativeName>
        <fullName evidence="13">Pyruvate, water dikinase</fullName>
    </alternativeName>
</protein>
<comment type="cofactor">
    <cofactor evidence="1">
        <name>Mg(2+)</name>
        <dbReference type="ChEBI" id="CHEBI:18420"/>
    </cofactor>
</comment>
<evidence type="ECO:0000256" key="12">
    <source>
        <dbReference type="ARBA" id="ARBA00022842"/>
    </source>
</evidence>
<dbReference type="Pfam" id="PF00391">
    <property type="entry name" value="PEP-utilizers"/>
    <property type="match status" value="1"/>
</dbReference>
<comment type="similarity">
    <text evidence="4">Belongs to the PEP-utilizing enzyme family.</text>
</comment>
<dbReference type="RefSeq" id="WP_073040524.1">
    <property type="nucleotide sequence ID" value="NZ_FQVB01000030.1"/>
</dbReference>
<feature type="domain" description="PEP-utilising enzyme mobile" evidence="15">
    <location>
        <begin position="507"/>
        <end position="577"/>
    </location>
</feature>
<dbReference type="InterPro" id="IPR002192">
    <property type="entry name" value="PPDK_AMP/ATP-bd"/>
</dbReference>
<dbReference type="STRING" id="1121391.SAMN02745206_02799"/>
<dbReference type="GO" id="GO:0046872">
    <property type="term" value="F:metal ion binding"/>
    <property type="evidence" value="ECO:0007669"/>
    <property type="project" value="UniProtKB-KW"/>
</dbReference>
<keyword evidence="8" id="KW-0479">Metal-binding</keyword>
<dbReference type="Pfam" id="PF01326">
    <property type="entry name" value="PPDK_N"/>
    <property type="match status" value="1"/>
</dbReference>
<dbReference type="UniPathway" id="UPA00138"/>
<gene>
    <name evidence="17" type="ORF">SAMN02745206_02799</name>
</gene>
<evidence type="ECO:0000256" key="10">
    <source>
        <dbReference type="ARBA" id="ARBA00022777"/>
    </source>
</evidence>
<comment type="function">
    <text evidence="2">Catalyzes the phosphorylation of pyruvate to phosphoenolpyruvate.</text>
</comment>
<dbReference type="PANTHER" id="PTHR43030">
    <property type="entry name" value="PHOSPHOENOLPYRUVATE SYNTHASE"/>
    <property type="match status" value="1"/>
</dbReference>
<dbReference type="EC" id="2.7.9.2" evidence="5"/>
<proteinExistence type="inferred from homology"/>
<evidence type="ECO:0000313" key="17">
    <source>
        <dbReference type="EMBL" id="SHF86684.1"/>
    </source>
</evidence>
<evidence type="ECO:0000259" key="16">
    <source>
        <dbReference type="Pfam" id="PF01326"/>
    </source>
</evidence>
<evidence type="ECO:0000256" key="4">
    <source>
        <dbReference type="ARBA" id="ARBA00007837"/>
    </source>
</evidence>
<evidence type="ECO:0000256" key="6">
    <source>
        <dbReference type="ARBA" id="ARBA00021623"/>
    </source>
</evidence>
<evidence type="ECO:0000256" key="11">
    <source>
        <dbReference type="ARBA" id="ARBA00022840"/>
    </source>
</evidence>
<dbReference type="OrthoDB" id="9760711at2"/>
<keyword evidence="9" id="KW-0547">Nucleotide-binding</keyword>
<keyword evidence="18" id="KW-1185">Reference proteome</keyword>
<comment type="pathway">
    <text evidence="3">Carbohydrate biosynthesis; gluconeogenesis.</text>
</comment>
<dbReference type="InterPro" id="IPR008279">
    <property type="entry name" value="PEP-util_enz_mobile_dom"/>
</dbReference>
<keyword evidence="12" id="KW-0460">Magnesium</keyword>
<organism evidence="17 18">
    <name type="scientific">Desulfacinum infernum DSM 9756</name>
    <dbReference type="NCBI Taxonomy" id="1121391"/>
    <lineage>
        <taxon>Bacteria</taxon>
        <taxon>Pseudomonadati</taxon>
        <taxon>Thermodesulfobacteriota</taxon>
        <taxon>Syntrophobacteria</taxon>
        <taxon>Syntrophobacterales</taxon>
        <taxon>Syntrophobacteraceae</taxon>
        <taxon>Desulfacinum</taxon>
    </lineage>
</organism>
<keyword evidence="11" id="KW-0067">ATP-binding</keyword>
<sequence length="894" mass="98888">MVGKAVQVVTTWIRETALKLGLSGSRRPGSPRNVDELRLAFQHRYHHFKLLLSANNRALEIMSEMEEMLRGTRPFGMTFVRSRCTRVSTHVFQIIQHLDALAPGKYTELYERFRHIQRQINPFVHGDRPRREGPLVVPLDRVAKESADLVGSKMAALGELSQRLGVATPRGFAVTAFGTARFLEHDDLQTEIERRLQAAHPERLDELFALSAQIQQLIIQAPVPSELEQAVEEHIRRLEEERGGPLRFAVRSSSLVEDLPGMSFAGQFRSELNVSSENALQAFKEVVASKYGLAAMTYRLRHGLRDEDVAMCVGFLEMVDAVAGGVVYTRHPVRPDEDVLVINAVWGLPKSVVDGSVSPDAFWVSRREPHPVVKRTVGRKSVKYVCDPDEGVCRLETVGEEADRVCLSDEQAAALARLALRIEAHYGAAQDIEWALDPSGRVMVLQTRPFGTQRAAVSEPLHGEDSGAVGEASPPQKVLLSGGVTASPGAASGPVFLVRRDADALAFPEGAVLVVGQALPRWATLLGRAVAVVSEQGSVAGHLANVAREFGVPALFGVPEACSRLDPGRVVTVDADRRRIYAGKTDLPSAAPSPRPALMIGTPVHAALEGACRHIVPLHLLDPDSPRFSPRHCTTFHDITRFCHEKAVAEMFRFGSEHDFPERAAKQLRCRVPMQFWIIDLDDGFIGDIPGPYVTLDRIASIPMRALWEGMTAVPWEGPPPVDTRGFMSVLMEATANPALDPAVASPYAVRNYFMISRHFCSLQSRFGFHFSTVEALVSDRTSENYASFQFKGGAADLRRRILRARFVADLLEVFDFRCEVREDAAFARVEGRPLPEMEDRLRILGHLIIHTRQLDMVMDNAASVVHHKRKMLEEIEGMLRRGPAEPSGEEAAS</sequence>
<dbReference type="InterPro" id="IPR006319">
    <property type="entry name" value="PEP_synth"/>
</dbReference>
<evidence type="ECO:0000256" key="5">
    <source>
        <dbReference type="ARBA" id="ARBA00011996"/>
    </source>
</evidence>
<reference evidence="18" key="1">
    <citation type="submission" date="2016-11" db="EMBL/GenBank/DDBJ databases">
        <authorList>
            <person name="Varghese N."/>
            <person name="Submissions S."/>
        </authorList>
    </citation>
    <scope>NUCLEOTIDE SEQUENCE [LARGE SCALE GENOMIC DNA]</scope>
    <source>
        <strain evidence="18">DSM 9756</strain>
    </source>
</reference>
<name>A0A1M5F547_9BACT</name>
<dbReference type="InterPro" id="IPR013815">
    <property type="entry name" value="ATP_grasp_subdomain_1"/>
</dbReference>
<keyword evidence="10 17" id="KW-0418">Kinase</keyword>
<dbReference type="Proteomes" id="UP000184076">
    <property type="component" value="Unassembled WGS sequence"/>
</dbReference>
<dbReference type="GO" id="GO:0008986">
    <property type="term" value="F:pyruvate, water dikinase activity"/>
    <property type="evidence" value="ECO:0007669"/>
    <property type="project" value="UniProtKB-EC"/>
</dbReference>
<evidence type="ECO:0000259" key="15">
    <source>
        <dbReference type="Pfam" id="PF00391"/>
    </source>
</evidence>
<keyword evidence="7" id="KW-0808">Transferase</keyword>
<dbReference type="Gene3D" id="3.50.30.10">
    <property type="entry name" value="Phosphohistidine domain"/>
    <property type="match status" value="1"/>
</dbReference>
<evidence type="ECO:0000256" key="3">
    <source>
        <dbReference type="ARBA" id="ARBA00004742"/>
    </source>
</evidence>
<evidence type="ECO:0000256" key="8">
    <source>
        <dbReference type="ARBA" id="ARBA00022723"/>
    </source>
</evidence>
<dbReference type="InterPro" id="IPR036637">
    <property type="entry name" value="Phosphohistidine_dom_sf"/>
</dbReference>
<evidence type="ECO:0000256" key="2">
    <source>
        <dbReference type="ARBA" id="ARBA00002988"/>
    </source>
</evidence>
<dbReference type="AlphaFoldDB" id="A0A1M5F547"/>
<dbReference type="GO" id="GO:0006094">
    <property type="term" value="P:gluconeogenesis"/>
    <property type="evidence" value="ECO:0007669"/>
    <property type="project" value="UniProtKB-UniPathway"/>
</dbReference>
<evidence type="ECO:0000256" key="13">
    <source>
        <dbReference type="ARBA" id="ARBA00033470"/>
    </source>
</evidence>
<dbReference type="Gene3D" id="3.30.470.20">
    <property type="entry name" value="ATP-grasp fold, B domain"/>
    <property type="match status" value="1"/>
</dbReference>
<evidence type="ECO:0000256" key="9">
    <source>
        <dbReference type="ARBA" id="ARBA00022741"/>
    </source>
</evidence>
<dbReference type="SUPFAM" id="SSF56059">
    <property type="entry name" value="Glutathione synthetase ATP-binding domain-like"/>
    <property type="match status" value="1"/>
</dbReference>
<dbReference type="SUPFAM" id="SSF52009">
    <property type="entry name" value="Phosphohistidine domain"/>
    <property type="match status" value="1"/>
</dbReference>
<comment type="catalytic activity">
    <reaction evidence="14">
        <text>pyruvate + ATP + H2O = phosphoenolpyruvate + AMP + phosphate + 2 H(+)</text>
        <dbReference type="Rhea" id="RHEA:11364"/>
        <dbReference type="ChEBI" id="CHEBI:15361"/>
        <dbReference type="ChEBI" id="CHEBI:15377"/>
        <dbReference type="ChEBI" id="CHEBI:15378"/>
        <dbReference type="ChEBI" id="CHEBI:30616"/>
        <dbReference type="ChEBI" id="CHEBI:43474"/>
        <dbReference type="ChEBI" id="CHEBI:58702"/>
        <dbReference type="ChEBI" id="CHEBI:456215"/>
        <dbReference type="EC" id="2.7.9.2"/>
    </reaction>
</comment>
<feature type="domain" description="Pyruvate phosphate dikinase AMP/ATP-binding" evidence="16">
    <location>
        <begin position="148"/>
        <end position="459"/>
    </location>
</feature>
<evidence type="ECO:0000256" key="7">
    <source>
        <dbReference type="ARBA" id="ARBA00022679"/>
    </source>
</evidence>
<dbReference type="Gene3D" id="3.30.1490.20">
    <property type="entry name" value="ATP-grasp fold, A domain"/>
    <property type="match status" value="1"/>
</dbReference>